<dbReference type="EMBL" id="LUCM01000499">
    <property type="protein sequence ID" value="KAA0200481.1"/>
    <property type="molecule type" value="Genomic_DNA"/>
</dbReference>
<dbReference type="Pfam" id="PF04146">
    <property type="entry name" value="YTH"/>
    <property type="match status" value="2"/>
</dbReference>
<dbReference type="Gene3D" id="3.10.590.10">
    <property type="entry name" value="ph1033 like domains"/>
    <property type="match status" value="1"/>
</dbReference>
<dbReference type="AlphaFoldDB" id="A0A8E0SAH0"/>
<protein>
    <recommendedName>
        <fullName evidence="1">YTH domain-containing protein</fullName>
    </recommendedName>
</protein>
<gene>
    <name evidence="2" type="ORF">FBUS_05904</name>
</gene>
<dbReference type="PROSITE" id="PS50882">
    <property type="entry name" value="YTH"/>
    <property type="match status" value="1"/>
</dbReference>
<organism evidence="2 3">
    <name type="scientific">Fasciolopsis buskii</name>
    <dbReference type="NCBI Taxonomy" id="27845"/>
    <lineage>
        <taxon>Eukaryota</taxon>
        <taxon>Metazoa</taxon>
        <taxon>Spiralia</taxon>
        <taxon>Lophotrochozoa</taxon>
        <taxon>Platyhelminthes</taxon>
        <taxon>Trematoda</taxon>
        <taxon>Digenea</taxon>
        <taxon>Plagiorchiida</taxon>
        <taxon>Echinostomata</taxon>
        <taxon>Echinostomatoidea</taxon>
        <taxon>Fasciolidae</taxon>
        <taxon>Fasciolopsis</taxon>
    </lineage>
</organism>
<sequence>SYCRVNPVEFDTSLLFRTRYFVIKSDCEYNVHQSIRYGVWCSTRSGNQCLNSAYESVQAPEYVSFANGNSSAGGMETQSDLLDPVDQGTNEMTKSGVSLRGHILLFFSVRASGYLNGVAEMIGPVDPQKRCTIWLDSRFRGEIPVRWIYVKNVPAHLIKHISIESYDNRPVTVLRDTSEITPASKGEEMLRIVHEYGLPRSVCAQQTY</sequence>
<dbReference type="GO" id="GO:0003729">
    <property type="term" value="F:mRNA binding"/>
    <property type="evidence" value="ECO:0007669"/>
    <property type="project" value="TreeGrafter"/>
</dbReference>
<dbReference type="InterPro" id="IPR007275">
    <property type="entry name" value="YTH_domain"/>
</dbReference>
<evidence type="ECO:0000313" key="2">
    <source>
        <dbReference type="EMBL" id="KAA0200481.1"/>
    </source>
</evidence>
<comment type="caution">
    <text evidence="2">The sequence shown here is derived from an EMBL/GenBank/DDBJ whole genome shotgun (WGS) entry which is preliminary data.</text>
</comment>
<proteinExistence type="predicted"/>
<dbReference type="InterPro" id="IPR045168">
    <property type="entry name" value="YTH_prot"/>
</dbReference>
<evidence type="ECO:0000259" key="1">
    <source>
        <dbReference type="PROSITE" id="PS50882"/>
    </source>
</evidence>
<feature type="non-terminal residue" evidence="2">
    <location>
        <position position="208"/>
    </location>
</feature>
<accession>A0A8E0SAH0</accession>
<name>A0A8E0SAH0_9TREM</name>
<dbReference type="GO" id="GO:0005737">
    <property type="term" value="C:cytoplasm"/>
    <property type="evidence" value="ECO:0007669"/>
    <property type="project" value="TreeGrafter"/>
</dbReference>
<evidence type="ECO:0000313" key="3">
    <source>
        <dbReference type="Proteomes" id="UP000728185"/>
    </source>
</evidence>
<dbReference type="PANTHER" id="PTHR12357:SF89">
    <property type="entry name" value="YTH DOMAIN-CONTAINING FAMILY PROTEIN"/>
    <property type="match status" value="1"/>
</dbReference>
<dbReference type="Proteomes" id="UP000728185">
    <property type="component" value="Unassembled WGS sequence"/>
</dbReference>
<feature type="domain" description="YTH" evidence="1">
    <location>
        <begin position="18"/>
        <end position="193"/>
    </location>
</feature>
<dbReference type="OrthoDB" id="306690at2759"/>
<dbReference type="GO" id="GO:0061157">
    <property type="term" value="P:mRNA destabilization"/>
    <property type="evidence" value="ECO:0007669"/>
    <property type="project" value="TreeGrafter"/>
</dbReference>
<dbReference type="CDD" id="cd21134">
    <property type="entry name" value="YTH"/>
    <property type="match status" value="1"/>
</dbReference>
<dbReference type="PANTHER" id="PTHR12357">
    <property type="entry name" value="YTH YT521-B HOMOLOGY DOMAIN-CONTAINING"/>
    <property type="match status" value="1"/>
</dbReference>
<reference evidence="2" key="1">
    <citation type="submission" date="2019-05" db="EMBL/GenBank/DDBJ databases">
        <title>Annotation for the trematode Fasciolopsis buski.</title>
        <authorList>
            <person name="Choi Y.-J."/>
        </authorList>
    </citation>
    <scope>NUCLEOTIDE SEQUENCE</scope>
    <source>
        <strain evidence="2">HT</strain>
        <tissue evidence="2">Whole worm</tissue>
    </source>
</reference>
<keyword evidence="3" id="KW-1185">Reference proteome</keyword>